<evidence type="ECO:0000256" key="1">
    <source>
        <dbReference type="SAM" id="MobiDB-lite"/>
    </source>
</evidence>
<feature type="transmembrane region" description="Helical" evidence="2">
    <location>
        <begin position="46"/>
        <end position="66"/>
    </location>
</feature>
<dbReference type="KEGG" id="mlir:LPB04_05940"/>
<organism evidence="3 4">
    <name type="scientific">Massilia litorea</name>
    <dbReference type="NCBI Taxonomy" id="2769491"/>
    <lineage>
        <taxon>Bacteria</taxon>
        <taxon>Pseudomonadati</taxon>
        <taxon>Pseudomonadota</taxon>
        <taxon>Betaproteobacteria</taxon>
        <taxon>Burkholderiales</taxon>
        <taxon>Oxalobacteraceae</taxon>
        <taxon>Telluria group</taxon>
        <taxon>Massilia</taxon>
    </lineage>
</organism>
<name>A0A7L9U9P5_9BURK</name>
<accession>A0A7L9U9P5</accession>
<keyword evidence="2" id="KW-1133">Transmembrane helix</keyword>
<keyword evidence="4" id="KW-1185">Reference proteome</keyword>
<dbReference type="Proteomes" id="UP000593875">
    <property type="component" value="Chromosome"/>
</dbReference>
<gene>
    <name evidence="3" type="ORF">LPB04_05940</name>
</gene>
<evidence type="ECO:0000313" key="4">
    <source>
        <dbReference type="Proteomes" id="UP000593875"/>
    </source>
</evidence>
<dbReference type="InterPro" id="IPR010406">
    <property type="entry name" value="DUF1003"/>
</dbReference>
<evidence type="ECO:0000313" key="3">
    <source>
        <dbReference type="EMBL" id="QOL50826.1"/>
    </source>
</evidence>
<keyword evidence="2" id="KW-0812">Transmembrane</keyword>
<feature type="region of interest" description="Disordered" evidence="1">
    <location>
        <begin position="156"/>
        <end position="184"/>
    </location>
</feature>
<proteinExistence type="predicted"/>
<feature type="transmembrane region" description="Helical" evidence="2">
    <location>
        <begin position="86"/>
        <end position="104"/>
    </location>
</feature>
<dbReference type="EMBL" id="CP062941">
    <property type="protein sequence ID" value="QOL50826.1"/>
    <property type="molecule type" value="Genomic_DNA"/>
</dbReference>
<dbReference type="RefSeq" id="WP_193687812.1">
    <property type="nucleotide sequence ID" value="NZ_CP062941.1"/>
</dbReference>
<protein>
    <submittedName>
        <fullName evidence="3">DUF1003 domain-containing protein</fullName>
    </submittedName>
</protein>
<evidence type="ECO:0000256" key="2">
    <source>
        <dbReference type="SAM" id="Phobius"/>
    </source>
</evidence>
<reference evidence="3 4" key="1">
    <citation type="submission" date="2020-10" db="EMBL/GenBank/DDBJ databases">
        <title>Genome sequencing of Massilia sp. LPB0304.</title>
        <authorList>
            <person name="Kim J."/>
        </authorList>
    </citation>
    <scope>NUCLEOTIDE SEQUENCE [LARGE SCALE GENOMIC DNA]</scope>
    <source>
        <strain evidence="3 4">LPB0304</strain>
    </source>
</reference>
<feature type="compositionally biased region" description="Basic and acidic residues" evidence="1">
    <location>
        <begin position="171"/>
        <end position="184"/>
    </location>
</feature>
<keyword evidence="2" id="KW-0472">Membrane</keyword>
<dbReference type="Pfam" id="PF06210">
    <property type="entry name" value="DUF1003"/>
    <property type="match status" value="1"/>
</dbReference>
<sequence>MGEHDDDLTSRLPQSVNENLDTIAEYYARHEEKVTRAQAFVEKMSVFLGSPGYVATSVGVIVVWIAWNLGAFELHLQPFDPPPFSFLQGFITLNAFIISTTVLIRQNRMSKLAERNAHLDLQISLLSEEKISKIIAMLEEIRRDSPTLPDKIDEEADELAESADTSTVLEAIERDQEQDGARPS</sequence>
<dbReference type="AlphaFoldDB" id="A0A7L9U9P5"/>